<feature type="compositionally biased region" description="Polar residues" evidence="1">
    <location>
        <begin position="1"/>
        <end position="11"/>
    </location>
</feature>
<sequence length="109" mass="12214">MVSAATAQQQPRVAPQPTAAPHRSTTPVREEAHCQAVGSVRWVWLRLGLCVWGHGVAWWRSRVVLCVWVCVWVEEPCGAVYGWRSSREELCVWGHGGWYSSWELGGVEG</sequence>
<dbReference type="AlphaFoldDB" id="A0AAN9ENQ1"/>
<keyword evidence="3" id="KW-1185">Reference proteome</keyword>
<gene>
    <name evidence="2" type="ORF">RIF29_32734</name>
</gene>
<name>A0AAN9ENQ1_CROPI</name>
<comment type="caution">
    <text evidence="2">The sequence shown here is derived from an EMBL/GenBank/DDBJ whole genome shotgun (WGS) entry which is preliminary data.</text>
</comment>
<evidence type="ECO:0000313" key="2">
    <source>
        <dbReference type="EMBL" id="KAK7258210.1"/>
    </source>
</evidence>
<dbReference type="Proteomes" id="UP001372338">
    <property type="component" value="Unassembled WGS sequence"/>
</dbReference>
<proteinExistence type="predicted"/>
<evidence type="ECO:0000256" key="1">
    <source>
        <dbReference type="SAM" id="MobiDB-lite"/>
    </source>
</evidence>
<protein>
    <submittedName>
        <fullName evidence="2">Uncharacterized protein</fullName>
    </submittedName>
</protein>
<organism evidence="2 3">
    <name type="scientific">Crotalaria pallida</name>
    <name type="common">Smooth rattlebox</name>
    <name type="synonym">Crotalaria striata</name>
    <dbReference type="NCBI Taxonomy" id="3830"/>
    <lineage>
        <taxon>Eukaryota</taxon>
        <taxon>Viridiplantae</taxon>
        <taxon>Streptophyta</taxon>
        <taxon>Embryophyta</taxon>
        <taxon>Tracheophyta</taxon>
        <taxon>Spermatophyta</taxon>
        <taxon>Magnoliopsida</taxon>
        <taxon>eudicotyledons</taxon>
        <taxon>Gunneridae</taxon>
        <taxon>Pentapetalae</taxon>
        <taxon>rosids</taxon>
        <taxon>fabids</taxon>
        <taxon>Fabales</taxon>
        <taxon>Fabaceae</taxon>
        <taxon>Papilionoideae</taxon>
        <taxon>50 kb inversion clade</taxon>
        <taxon>genistoids sensu lato</taxon>
        <taxon>core genistoids</taxon>
        <taxon>Crotalarieae</taxon>
        <taxon>Crotalaria</taxon>
    </lineage>
</organism>
<feature type="region of interest" description="Disordered" evidence="1">
    <location>
        <begin position="1"/>
        <end position="28"/>
    </location>
</feature>
<evidence type="ECO:0000313" key="3">
    <source>
        <dbReference type="Proteomes" id="UP001372338"/>
    </source>
</evidence>
<dbReference type="EMBL" id="JAYWIO010000006">
    <property type="protein sequence ID" value="KAK7258210.1"/>
    <property type="molecule type" value="Genomic_DNA"/>
</dbReference>
<accession>A0AAN9ENQ1</accession>
<reference evidence="2 3" key="1">
    <citation type="submission" date="2024-01" db="EMBL/GenBank/DDBJ databases">
        <title>The genomes of 5 underutilized Papilionoideae crops provide insights into root nodulation and disease resistanc.</title>
        <authorList>
            <person name="Yuan L."/>
        </authorList>
    </citation>
    <scope>NUCLEOTIDE SEQUENCE [LARGE SCALE GENOMIC DNA]</scope>
    <source>
        <strain evidence="2">ZHUSHIDOU_FW_LH</strain>
        <tissue evidence="2">Leaf</tissue>
    </source>
</reference>